<reference evidence="3" key="1">
    <citation type="journal article" date="2019" name="Fungal Biol. Biotechnol.">
        <title>Draft genome sequence of fastidious pathogen Ceratobasidium theobromae, which causes vascular-streak dieback in Theobroma cacao.</title>
        <authorList>
            <person name="Ali S.S."/>
            <person name="Asman A."/>
            <person name="Shao J."/>
            <person name="Firmansyah A.P."/>
            <person name="Susilo A.W."/>
            <person name="Rosmana A."/>
            <person name="McMahon P."/>
            <person name="Junaid M."/>
            <person name="Guest D."/>
            <person name="Kheng T.Y."/>
            <person name="Meinhardt L.W."/>
            <person name="Bailey B.A."/>
        </authorList>
    </citation>
    <scope>NUCLEOTIDE SEQUENCE [LARGE SCALE GENOMIC DNA]</scope>
    <source>
        <strain evidence="3">CT2</strain>
    </source>
</reference>
<keyword evidence="4" id="KW-1185">Reference proteome</keyword>
<dbReference type="GO" id="GO:0005829">
    <property type="term" value="C:cytosol"/>
    <property type="evidence" value="ECO:0007669"/>
    <property type="project" value="TreeGrafter"/>
</dbReference>
<organism evidence="3 4">
    <name type="scientific">Ceratobasidium theobromae</name>
    <dbReference type="NCBI Taxonomy" id="1582974"/>
    <lineage>
        <taxon>Eukaryota</taxon>
        <taxon>Fungi</taxon>
        <taxon>Dikarya</taxon>
        <taxon>Basidiomycota</taxon>
        <taxon>Agaricomycotina</taxon>
        <taxon>Agaricomycetes</taxon>
        <taxon>Cantharellales</taxon>
        <taxon>Ceratobasidiaceae</taxon>
        <taxon>Ceratobasidium</taxon>
    </lineage>
</organism>
<protein>
    <submittedName>
        <fullName evidence="3">Methylenetetrahydrofolate dehydrogenase (NAD+)</fullName>
    </submittedName>
</protein>
<dbReference type="SUPFAM" id="SSF51735">
    <property type="entry name" value="NAD(P)-binding Rossmann-fold domains"/>
    <property type="match status" value="1"/>
</dbReference>
<dbReference type="PANTHER" id="PTHR48099:SF3">
    <property type="entry name" value="METHYLENETETRAHYDROFOLATE DEHYDROGENASE [NAD(+)]"/>
    <property type="match status" value="1"/>
</dbReference>
<dbReference type="GO" id="GO:0009113">
    <property type="term" value="P:purine nucleobase biosynthetic process"/>
    <property type="evidence" value="ECO:0007669"/>
    <property type="project" value="TreeGrafter"/>
</dbReference>
<dbReference type="SUPFAM" id="SSF53223">
    <property type="entry name" value="Aminoacid dehydrogenase-like, N-terminal domain"/>
    <property type="match status" value="1"/>
</dbReference>
<dbReference type="EMBL" id="SSOP01000018">
    <property type="protein sequence ID" value="KAB5594643.1"/>
    <property type="molecule type" value="Genomic_DNA"/>
</dbReference>
<proteinExistence type="predicted"/>
<dbReference type="Gene3D" id="3.40.50.720">
    <property type="entry name" value="NAD(P)-binding Rossmann-like Domain"/>
    <property type="match status" value="1"/>
</dbReference>
<dbReference type="InterPro" id="IPR046346">
    <property type="entry name" value="Aminoacid_DH-like_N_sf"/>
</dbReference>
<evidence type="ECO:0000313" key="3">
    <source>
        <dbReference type="EMBL" id="KAB5594643.1"/>
    </source>
</evidence>
<gene>
    <name evidence="3" type="ORF">CTheo_1965</name>
</gene>
<dbReference type="GO" id="GO:0004488">
    <property type="term" value="F:methylenetetrahydrofolate dehydrogenase (NADP+) activity"/>
    <property type="evidence" value="ECO:0007669"/>
    <property type="project" value="InterPro"/>
</dbReference>
<evidence type="ECO:0000259" key="1">
    <source>
        <dbReference type="Pfam" id="PF00763"/>
    </source>
</evidence>
<dbReference type="Proteomes" id="UP000383932">
    <property type="component" value="Unassembled WGS sequence"/>
</dbReference>
<feature type="domain" description="Tetrahydrofolate dehydrogenase/cyclohydrolase catalytic" evidence="1">
    <location>
        <begin position="48"/>
        <end position="155"/>
    </location>
</feature>
<dbReference type="Pfam" id="PF00763">
    <property type="entry name" value="THF_DHG_CYH"/>
    <property type="match status" value="1"/>
</dbReference>
<reference evidence="3" key="2">
    <citation type="submission" date="2019-04" db="EMBL/GenBank/DDBJ databases">
        <authorList>
            <person name="Ali S."/>
            <person name="Shao J."/>
            <person name="Asman A."/>
            <person name="Bailey B."/>
        </authorList>
    </citation>
    <scope>NUCLEOTIDE SEQUENCE</scope>
    <source>
        <strain evidence="3">CT2</strain>
    </source>
</reference>
<accession>A0A5N5QSW5</accession>
<dbReference type="InterPro" id="IPR020631">
    <property type="entry name" value="THF_DH/CycHdrlase_NAD-bd_dom"/>
</dbReference>
<dbReference type="InterPro" id="IPR020630">
    <property type="entry name" value="THF_DH/CycHdrlase_cat_dom"/>
</dbReference>
<dbReference type="InterPro" id="IPR036291">
    <property type="entry name" value="NAD(P)-bd_dom_sf"/>
</dbReference>
<dbReference type="OrthoDB" id="41403at2759"/>
<dbReference type="AlphaFoldDB" id="A0A5N5QSW5"/>
<dbReference type="GO" id="GO:0004487">
    <property type="term" value="F:methylenetetrahydrofolate dehydrogenase (NAD+) activity"/>
    <property type="evidence" value="ECO:0007669"/>
    <property type="project" value="TreeGrafter"/>
</dbReference>
<name>A0A5N5QSW5_9AGAM</name>
<comment type="caution">
    <text evidence="3">The sequence shown here is derived from an EMBL/GenBank/DDBJ whole genome shotgun (WGS) entry which is preliminary data.</text>
</comment>
<sequence>MPPRDIGKVRGEELFKSGTTTSISVSASESKMVVSVPISAHPGTGKLIKADGIAAKFRADIEQATATVAARTRRPCLLGILATSSAPSRAYAQSTKTTCESIGIKFILKQVGGALDDGIDGEGVEEAIVEGNEDPNVDGIMDHYIQQVVSPVKDVEGLRDELYHNLYHNVRFIRLQVLLSATTTEHPIELVPAAEAPEGYVKPIIPCTPLAIVKILEAVGVYNSILDYGDRAYGRTITIINRSEVVGRPLAAMLANDGARVLSVDIGNIQEYTKRPVSKTSDVENSKRYNPRHVVHPCSLSLEQCLAISDVVVSAVPNASYKVPTKWLKDGCVCINVASEKNFQSNVREKVGNTSLYAQDVG</sequence>
<feature type="domain" description="Tetrahydrofolate dehydrogenase/cyclohydrolase NAD(P)-binding" evidence="2">
    <location>
        <begin position="206"/>
        <end position="266"/>
    </location>
</feature>
<evidence type="ECO:0000259" key="2">
    <source>
        <dbReference type="Pfam" id="PF02882"/>
    </source>
</evidence>
<dbReference type="Pfam" id="PF02882">
    <property type="entry name" value="THF_DHG_CYH_C"/>
    <property type="match status" value="1"/>
</dbReference>
<dbReference type="PANTHER" id="PTHR48099">
    <property type="entry name" value="C-1-TETRAHYDROFOLATE SYNTHASE, CYTOPLASMIC-RELATED"/>
    <property type="match status" value="1"/>
</dbReference>
<dbReference type="Gene3D" id="3.40.50.10860">
    <property type="entry name" value="Leucine Dehydrogenase, chain A, domain 1"/>
    <property type="match status" value="1"/>
</dbReference>
<evidence type="ECO:0000313" key="4">
    <source>
        <dbReference type="Proteomes" id="UP000383932"/>
    </source>
</evidence>